<dbReference type="GO" id="GO:0015288">
    <property type="term" value="F:porin activity"/>
    <property type="evidence" value="ECO:0007669"/>
    <property type="project" value="InterPro"/>
</dbReference>
<evidence type="ECO:0000256" key="1">
    <source>
        <dbReference type="ARBA" id="ARBA00008769"/>
    </source>
</evidence>
<comment type="similarity">
    <text evidence="1 2">Belongs to the OprB family.</text>
</comment>
<dbReference type="GO" id="GO:0008643">
    <property type="term" value="P:carbohydrate transport"/>
    <property type="evidence" value="ECO:0007669"/>
    <property type="project" value="InterPro"/>
</dbReference>
<evidence type="ECO:0000256" key="2">
    <source>
        <dbReference type="RuleBase" id="RU363072"/>
    </source>
</evidence>
<keyword evidence="4" id="KW-1185">Reference proteome</keyword>
<comment type="caution">
    <text evidence="3">The sequence shown here is derived from an EMBL/GenBank/DDBJ whole genome shotgun (WGS) entry which is preliminary data.</text>
</comment>
<proteinExistence type="inferred from homology"/>
<dbReference type="Proteomes" id="UP000076276">
    <property type="component" value="Unassembled WGS sequence"/>
</dbReference>
<dbReference type="PANTHER" id="PTHR37944">
    <property type="entry name" value="PORIN B"/>
    <property type="match status" value="1"/>
</dbReference>
<dbReference type="PANTHER" id="PTHR37944:SF1">
    <property type="entry name" value="PORIN B"/>
    <property type="match status" value="1"/>
</dbReference>
<dbReference type="InterPro" id="IPR052932">
    <property type="entry name" value="OprB_Porin"/>
</dbReference>
<name>A0A151Y619_9GAMM</name>
<dbReference type="InterPro" id="IPR038673">
    <property type="entry name" value="OprB_sf"/>
</dbReference>
<reference evidence="3 4" key="1">
    <citation type="submission" date="2016-03" db="EMBL/GenBank/DDBJ databases">
        <title>Acinetobacter genomospecies 28 strain ANC 4149.</title>
        <authorList>
            <person name="Radolfova-Krizova L."/>
            <person name="Nemec A."/>
        </authorList>
    </citation>
    <scope>NUCLEOTIDE SEQUENCE [LARGE SCALE GENOMIC DNA]</scope>
    <source>
        <strain evidence="3 4">ANC 4149</strain>
    </source>
</reference>
<keyword evidence="2" id="KW-0732">Signal</keyword>
<evidence type="ECO:0000313" key="3">
    <source>
        <dbReference type="EMBL" id="KYQ73504.1"/>
    </source>
</evidence>
<sequence>MKQIVNKFTVLVTSMLFAQAAFANEPWSQDRQWLLGDWNGNRQQLEQQGYKFNISFINESAANLDGGYNDDSEILHASQLTLGTQLDLEKIAGWNDTQASISVTKRDGQSLSAERISDPRAGQFSSVQEIYGRGQSWRLTQAWIKKGFLDKTLQFKIGRMGLSEDFNGSHCEFQNLMLCGGQLGKTVGSIWYNGPVSQWGLNVKYQFAPEWSIAAGIYEINPENSLENRGFNLTMDETEGALIPVELAWKPKLDVFNGLSGEYKIGAFYATADASDVKTDANGEIALQANARKIHDHKSSIWLNAQQQLTAKADQPNRGLFASANFTYNDKATTTVESTQQIAFWYKGILDNRPNDSIGLGFARFDVNDRVRDRQNYSNEVNGLTADDYQNSLYAPVQYDELNIELNYTYQWSPAIMLRPNLQYVHQAGGVKQVDDAWVAGLTMRLNF</sequence>
<gene>
    <name evidence="3" type="ORF">AZH43_05120</name>
</gene>
<dbReference type="AlphaFoldDB" id="A0A151Y619"/>
<dbReference type="STRING" id="1806892.AZH43_05120"/>
<accession>A0A151Y619</accession>
<dbReference type="GO" id="GO:0016020">
    <property type="term" value="C:membrane"/>
    <property type="evidence" value="ECO:0007669"/>
    <property type="project" value="InterPro"/>
</dbReference>
<organism evidence="3 4">
    <name type="scientific">Acinetobacter pragensis</name>
    <dbReference type="NCBI Taxonomy" id="1806892"/>
    <lineage>
        <taxon>Bacteria</taxon>
        <taxon>Pseudomonadati</taxon>
        <taxon>Pseudomonadota</taxon>
        <taxon>Gammaproteobacteria</taxon>
        <taxon>Moraxellales</taxon>
        <taxon>Moraxellaceae</taxon>
        <taxon>Acinetobacter</taxon>
    </lineage>
</organism>
<feature type="chain" id="PRO_5007359183" evidence="2">
    <location>
        <begin position="24"/>
        <end position="448"/>
    </location>
</feature>
<dbReference type="InterPro" id="IPR007049">
    <property type="entry name" value="Carb-sel_porin_OprB"/>
</dbReference>
<protein>
    <submittedName>
        <fullName evidence="3">Porin</fullName>
    </submittedName>
</protein>
<dbReference type="RefSeq" id="WP_067665545.1">
    <property type="nucleotide sequence ID" value="NZ_CBCSIK010000017.1"/>
</dbReference>
<dbReference type="EMBL" id="LUAW01000002">
    <property type="protein sequence ID" value="KYQ73504.1"/>
    <property type="molecule type" value="Genomic_DNA"/>
</dbReference>
<dbReference type="Gene3D" id="2.40.160.180">
    <property type="entry name" value="Carbohydrate-selective porin OprB"/>
    <property type="match status" value="1"/>
</dbReference>
<evidence type="ECO:0000313" key="4">
    <source>
        <dbReference type="Proteomes" id="UP000076276"/>
    </source>
</evidence>
<feature type="signal peptide" evidence="2">
    <location>
        <begin position="1"/>
        <end position="23"/>
    </location>
</feature>
<dbReference type="Pfam" id="PF04966">
    <property type="entry name" value="OprB"/>
    <property type="match status" value="1"/>
</dbReference>
<dbReference type="OrthoDB" id="545475at2"/>